<dbReference type="PIRSF" id="PIRSF001365">
    <property type="entry name" value="DHDPS"/>
    <property type="match status" value="1"/>
</dbReference>
<keyword evidence="9 12" id="KW-0456">Lyase</keyword>
<dbReference type="HAMAP" id="MF_00418">
    <property type="entry name" value="DapA"/>
    <property type="match status" value="1"/>
</dbReference>
<dbReference type="EC" id="4.3.3.7" evidence="4 12"/>
<comment type="subcellular location">
    <subcellularLocation>
        <location evidence="12">Cytoplasm</location>
    </subcellularLocation>
</comment>
<evidence type="ECO:0000313" key="14">
    <source>
        <dbReference type="EMBL" id="MFD2532620.1"/>
    </source>
</evidence>
<keyword evidence="8 12" id="KW-0457">Lysine biosynthesis</keyword>
<dbReference type="EMBL" id="JBHULI010000024">
    <property type="protein sequence ID" value="MFD2532620.1"/>
    <property type="molecule type" value="Genomic_DNA"/>
</dbReference>
<evidence type="ECO:0000256" key="11">
    <source>
        <dbReference type="ARBA" id="ARBA00047836"/>
    </source>
</evidence>
<keyword evidence="10 12" id="KW-0704">Schiff base</keyword>
<evidence type="ECO:0000256" key="8">
    <source>
        <dbReference type="ARBA" id="ARBA00023154"/>
    </source>
</evidence>
<dbReference type="RefSeq" id="WP_390301350.1">
    <property type="nucleotide sequence ID" value="NZ_JBHULI010000024.1"/>
</dbReference>
<accession>A0ABW5JJG8</accession>
<dbReference type="GO" id="GO:0008840">
    <property type="term" value="F:4-hydroxy-tetrahydrodipicolinate synthase activity"/>
    <property type="evidence" value="ECO:0007669"/>
    <property type="project" value="UniProtKB-EC"/>
</dbReference>
<comment type="subunit">
    <text evidence="12">Homotetramer; dimer of dimers.</text>
</comment>
<keyword evidence="6 12" id="KW-0028">Amino-acid biosynthesis</keyword>
<evidence type="ECO:0000256" key="10">
    <source>
        <dbReference type="ARBA" id="ARBA00023270"/>
    </source>
</evidence>
<evidence type="ECO:0000256" key="13">
    <source>
        <dbReference type="PIRNR" id="PIRNR001365"/>
    </source>
</evidence>
<comment type="caution">
    <text evidence="14">The sequence shown here is derived from an EMBL/GenBank/DDBJ whole genome shotgun (WGS) entry which is preliminary data.</text>
</comment>
<feature type="site" description="Part of a proton relay during catalysis" evidence="12">
    <location>
        <position position="44"/>
    </location>
</feature>
<keyword evidence="15" id="KW-1185">Reference proteome</keyword>
<comment type="pathway">
    <text evidence="2 12">Amino-acid biosynthesis; L-lysine biosynthesis via DAP pathway; (S)-tetrahydrodipicolinate from L-aspartate: step 3/4.</text>
</comment>
<dbReference type="Pfam" id="PF00701">
    <property type="entry name" value="DHDPS"/>
    <property type="match status" value="1"/>
</dbReference>
<dbReference type="SMART" id="SM01130">
    <property type="entry name" value="DHDPS"/>
    <property type="match status" value="1"/>
</dbReference>
<evidence type="ECO:0000256" key="2">
    <source>
        <dbReference type="ARBA" id="ARBA00005120"/>
    </source>
</evidence>
<comment type="catalytic activity">
    <reaction evidence="11 12">
        <text>L-aspartate 4-semialdehyde + pyruvate = (2S,4S)-4-hydroxy-2,3,4,5-tetrahydrodipicolinate + H2O + H(+)</text>
        <dbReference type="Rhea" id="RHEA:34171"/>
        <dbReference type="ChEBI" id="CHEBI:15361"/>
        <dbReference type="ChEBI" id="CHEBI:15377"/>
        <dbReference type="ChEBI" id="CHEBI:15378"/>
        <dbReference type="ChEBI" id="CHEBI:67139"/>
        <dbReference type="ChEBI" id="CHEBI:537519"/>
        <dbReference type="EC" id="4.3.3.7"/>
    </reaction>
</comment>
<comment type="caution">
    <text evidence="12">Was originally thought to be a dihydrodipicolinate synthase (DHDPS), catalyzing the condensation of (S)-aspartate-beta-semialdehyde [(S)-ASA] and pyruvate to dihydrodipicolinate (DHDP). However, it was shown in E.coli that the product of the enzymatic reaction is not dihydrodipicolinate but in fact (4S)-4-hydroxy-2,3,4,5-tetrahydro-(2S)-dipicolinic acid (HTPA), and that the consecutive dehydration reaction leading to DHDP is not spontaneous but catalyzed by DapB.</text>
</comment>
<feature type="binding site" evidence="12">
    <location>
        <position position="45"/>
    </location>
    <ligand>
        <name>pyruvate</name>
        <dbReference type="ChEBI" id="CHEBI:15361"/>
    </ligand>
</feature>
<evidence type="ECO:0000256" key="4">
    <source>
        <dbReference type="ARBA" id="ARBA00012086"/>
    </source>
</evidence>
<dbReference type="PROSITE" id="PS00665">
    <property type="entry name" value="DHDPS_1"/>
    <property type="match status" value="1"/>
</dbReference>
<dbReference type="SUPFAM" id="SSF51569">
    <property type="entry name" value="Aldolase"/>
    <property type="match status" value="1"/>
</dbReference>
<feature type="binding site" evidence="12">
    <location>
        <position position="202"/>
    </location>
    <ligand>
        <name>pyruvate</name>
        <dbReference type="ChEBI" id="CHEBI:15361"/>
    </ligand>
</feature>
<dbReference type="InterPro" id="IPR002220">
    <property type="entry name" value="DapA-like"/>
</dbReference>
<name>A0ABW5JJG8_9BACT</name>
<evidence type="ECO:0000256" key="7">
    <source>
        <dbReference type="ARBA" id="ARBA00022915"/>
    </source>
</evidence>
<feature type="site" description="Part of a proton relay during catalysis" evidence="12">
    <location>
        <position position="106"/>
    </location>
</feature>
<dbReference type="PANTHER" id="PTHR12128">
    <property type="entry name" value="DIHYDRODIPICOLINATE SYNTHASE"/>
    <property type="match status" value="1"/>
</dbReference>
<comment type="similarity">
    <text evidence="3 12 13">Belongs to the DapA family.</text>
</comment>
<evidence type="ECO:0000313" key="15">
    <source>
        <dbReference type="Proteomes" id="UP001597460"/>
    </source>
</evidence>
<dbReference type="Gene3D" id="3.20.20.70">
    <property type="entry name" value="Aldolase class I"/>
    <property type="match status" value="1"/>
</dbReference>
<organism evidence="14 15">
    <name type="scientific">Gracilimonas halophila</name>
    <dbReference type="NCBI Taxonomy" id="1834464"/>
    <lineage>
        <taxon>Bacteria</taxon>
        <taxon>Pseudomonadati</taxon>
        <taxon>Balneolota</taxon>
        <taxon>Balneolia</taxon>
        <taxon>Balneolales</taxon>
        <taxon>Balneolaceae</taxon>
        <taxon>Gracilimonas</taxon>
    </lineage>
</organism>
<dbReference type="PANTHER" id="PTHR12128:SF66">
    <property type="entry name" value="4-HYDROXY-2-OXOGLUTARATE ALDOLASE, MITOCHONDRIAL"/>
    <property type="match status" value="1"/>
</dbReference>
<evidence type="ECO:0000256" key="1">
    <source>
        <dbReference type="ARBA" id="ARBA00003294"/>
    </source>
</evidence>
<feature type="active site" description="Proton donor/acceptor" evidence="12">
    <location>
        <position position="132"/>
    </location>
</feature>
<keyword evidence="7 12" id="KW-0220">Diaminopimelate biosynthesis</keyword>
<dbReference type="InterPro" id="IPR020624">
    <property type="entry name" value="Schiff_base-form_aldolases_CS"/>
</dbReference>
<feature type="active site" description="Schiff-base intermediate with substrate" evidence="12">
    <location>
        <position position="161"/>
    </location>
</feature>
<reference evidence="15" key="1">
    <citation type="journal article" date="2019" name="Int. J. Syst. Evol. Microbiol.">
        <title>The Global Catalogue of Microorganisms (GCM) 10K type strain sequencing project: providing services to taxonomists for standard genome sequencing and annotation.</title>
        <authorList>
            <consortium name="The Broad Institute Genomics Platform"/>
            <consortium name="The Broad Institute Genome Sequencing Center for Infectious Disease"/>
            <person name="Wu L."/>
            <person name="Ma J."/>
        </authorList>
    </citation>
    <scope>NUCLEOTIDE SEQUENCE [LARGE SCALE GENOMIC DNA]</scope>
    <source>
        <strain evidence="15">KCTC 52042</strain>
    </source>
</reference>
<evidence type="ECO:0000256" key="5">
    <source>
        <dbReference type="ARBA" id="ARBA00022490"/>
    </source>
</evidence>
<dbReference type="PROSITE" id="PS00666">
    <property type="entry name" value="DHDPS_2"/>
    <property type="match status" value="1"/>
</dbReference>
<dbReference type="InterPro" id="IPR005263">
    <property type="entry name" value="DapA"/>
</dbReference>
<comment type="function">
    <text evidence="1 12">Catalyzes the condensation of (S)-aspartate-beta-semialdehyde [(S)-ASA] and pyruvate to 4-hydroxy-tetrahydrodipicolinate (HTPA).</text>
</comment>
<dbReference type="Proteomes" id="UP001597460">
    <property type="component" value="Unassembled WGS sequence"/>
</dbReference>
<sequence>MEKFPLWTAMVTPMNTDGSVDYDGFEQLLRKQEEAGNGVLVLGSTGEGLNLNEEEKREVVEFTSGLDLVVPMIVGIGGFDLPAQADFIHFCNEIKPDALLLVTPLYAKPGAEGQFEWFSELMGETELPCMLYNVPSRTGVKMHPSIPARLSKEFDHLMGVKEASVSVEEFKEFRRQAPNVNFYSGDDGLTPAFAKEGAVGLVSVASNVWPKATHKYTEMCIEGNTDNLFPLWKNATDALFKAPNPVPAKVLLNRKEWIANDTVRLPLSLGDISDEVEQELLKMDKEISSWLEDQQ</sequence>
<evidence type="ECO:0000256" key="12">
    <source>
        <dbReference type="HAMAP-Rule" id="MF_00418"/>
    </source>
</evidence>
<dbReference type="InterPro" id="IPR020625">
    <property type="entry name" value="Schiff_base-form_aldolases_AS"/>
</dbReference>
<evidence type="ECO:0000256" key="9">
    <source>
        <dbReference type="ARBA" id="ARBA00023239"/>
    </source>
</evidence>
<protein>
    <recommendedName>
        <fullName evidence="4 12">4-hydroxy-tetrahydrodipicolinate synthase</fullName>
        <shortName evidence="12">HTPA synthase</shortName>
        <ecNumber evidence="4 12">4.3.3.7</ecNumber>
    </recommendedName>
</protein>
<keyword evidence="5 12" id="KW-0963">Cytoplasm</keyword>
<proteinExistence type="inferred from homology"/>
<dbReference type="InterPro" id="IPR013785">
    <property type="entry name" value="Aldolase_TIM"/>
</dbReference>
<gene>
    <name evidence="12 14" type="primary">dapA</name>
    <name evidence="14" type="ORF">ACFSVN_09210</name>
</gene>
<dbReference type="PRINTS" id="PR00146">
    <property type="entry name" value="DHPICSNTHASE"/>
</dbReference>
<evidence type="ECO:0000256" key="3">
    <source>
        <dbReference type="ARBA" id="ARBA00007592"/>
    </source>
</evidence>
<evidence type="ECO:0000256" key="6">
    <source>
        <dbReference type="ARBA" id="ARBA00022605"/>
    </source>
</evidence>
<dbReference type="NCBIfam" id="TIGR00674">
    <property type="entry name" value="dapA"/>
    <property type="match status" value="1"/>
</dbReference>